<name>A0A3B1B6D0_9ZZZZ</name>
<reference evidence="5" key="1">
    <citation type="submission" date="2018-06" db="EMBL/GenBank/DDBJ databases">
        <authorList>
            <person name="Zhirakovskaya E."/>
        </authorList>
    </citation>
    <scope>NUCLEOTIDE SEQUENCE</scope>
</reference>
<protein>
    <submittedName>
        <fullName evidence="5">Transcriptional regulator, AcrR family</fullName>
    </submittedName>
</protein>
<dbReference type="Pfam" id="PF17932">
    <property type="entry name" value="TetR_C_24"/>
    <property type="match status" value="1"/>
</dbReference>
<dbReference type="GO" id="GO:0000976">
    <property type="term" value="F:transcription cis-regulatory region binding"/>
    <property type="evidence" value="ECO:0007669"/>
    <property type="project" value="TreeGrafter"/>
</dbReference>
<dbReference type="InterPro" id="IPR009057">
    <property type="entry name" value="Homeodomain-like_sf"/>
</dbReference>
<sequence length="226" mass="25786">MGNNITLGYEISKIGKKIKKVKLTKTGLKSNMNREEKRQLKLDAILRHAAAAFMEKGYYKTSLDDIARLHNVTKPTLYYYVKNKEDILIKCEDVASVRINGLLDQVTACAGNGFVQLENFIRGYIDIITDDIIRCHIRHRGQREDKAARNASLKMHRGIEHRVREIFIKGMEDGSIRDCNSTIIAILLFDALNGISAWYRDEGELNHEELVQQVLLLVTEGVKNKV</sequence>
<dbReference type="PANTHER" id="PTHR30055:SF234">
    <property type="entry name" value="HTH-TYPE TRANSCRIPTIONAL REGULATOR BETI"/>
    <property type="match status" value="1"/>
</dbReference>
<dbReference type="InterPro" id="IPR001647">
    <property type="entry name" value="HTH_TetR"/>
</dbReference>
<dbReference type="Gene3D" id="1.10.357.10">
    <property type="entry name" value="Tetracycline Repressor, domain 2"/>
    <property type="match status" value="1"/>
</dbReference>
<keyword evidence="3" id="KW-0804">Transcription</keyword>
<dbReference type="AlphaFoldDB" id="A0A3B1B6D0"/>
<dbReference type="GO" id="GO:0003700">
    <property type="term" value="F:DNA-binding transcription factor activity"/>
    <property type="evidence" value="ECO:0007669"/>
    <property type="project" value="TreeGrafter"/>
</dbReference>
<organism evidence="5">
    <name type="scientific">hydrothermal vent metagenome</name>
    <dbReference type="NCBI Taxonomy" id="652676"/>
    <lineage>
        <taxon>unclassified sequences</taxon>
        <taxon>metagenomes</taxon>
        <taxon>ecological metagenomes</taxon>
    </lineage>
</organism>
<dbReference type="SUPFAM" id="SSF46689">
    <property type="entry name" value="Homeodomain-like"/>
    <property type="match status" value="1"/>
</dbReference>
<dbReference type="Pfam" id="PF00440">
    <property type="entry name" value="TetR_N"/>
    <property type="match status" value="1"/>
</dbReference>
<evidence type="ECO:0000259" key="4">
    <source>
        <dbReference type="PROSITE" id="PS50977"/>
    </source>
</evidence>
<proteinExistence type="predicted"/>
<dbReference type="PROSITE" id="PS50977">
    <property type="entry name" value="HTH_TETR_2"/>
    <property type="match status" value="1"/>
</dbReference>
<evidence type="ECO:0000256" key="1">
    <source>
        <dbReference type="ARBA" id="ARBA00023015"/>
    </source>
</evidence>
<feature type="domain" description="HTH tetR-type" evidence="4">
    <location>
        <begin position="39"/>
        <end position="99"/>
    </location>
</feature>
<dbReference type="Gene3D" id="1.10.10.60">
    <property type="entry name" value="Homeodomain-like"/>
    <property type="match status" value="1"/>
</dbReference>
<dbReference type="InterPro" id="IPR050109">
    <property type="entry name" value="HTH-type_TetR-like_transc_reg"/>
</dbReference>
<dbReference type="PANTHER" id="PTHR30055">
    <property type="entry name" value="HTH-TYPE TRANSCRIPTIONAL REGULATOR RUTR"/>
    <property type="match status" value="1"/>
</dbReference>
<dbReference type="PRINTS" id="PR00455">
    <property type="entry name" value="HTHTETR"/>
</dbReference>
<dbReference type="EMBL" id="UOFW01000211">
    <property type="protein sequence ID" value="VAX07584.1"/>
    <property type="molecule type" value="Genomic_DNA"/>
</dbReference>
<evidence type="ECO:0000256" key="3">
    <source>
        <dbReference type="ARBA" id="ARBA00023163"/>
    </source>
</evidence>
<dbReference type="InterPro" id="IPR023772">
    <property type="entry name" value="DNA-bd_HTH_TetR-type_CS"/>
</dbReference>
<keyword evidence="2" id="KW-0238">DNA-binding</keyword>
<dbReference type="PROSITE" id="PS01081">
    <property type="entry name" value="HTH_TETR_1"/>
    <property type="match status" value="1"/>
</dbReference>
<evidence type="ECO:0000256" key="2">
    <source>
        <dbReference type="ARBA" id="ARBA00023125"/>
    </source>
</evidence>
<accession>A0A3B1B6D0</accession>
<dbReference type="InterPro" id="IPR036271">
    <property type="entry name" value="Tet_transcr_reg_TetR-rel_C_sf"/>
</dbReference>
<gene>
    <name evidence="5" type="ORF">MNBD_ALPHA03-206</name>
</gene>
<dbReference type="InterPro" id="IPR041490">
    <property type="entry name" value="KstR2_TetR_C"/>
</dbReference>
<dbReference type="SUPFAM" id="SSF48498">
    <property type="entry name" value="Tetracyclin repressor-like, C-terminal domain"/>
    <property type="match status" value="1"/>
</dbReference>
<keyword evidence="1" id="KW-0805">Transcription regulation</keyword>
<evidence type="ECO:0000313" key="5">
    <source>
        <dbReference type="EMBL" id="VAX07584.1"/>
    </source>
</evidence>